<dbReference type="PANTHER" id="PTHR35562:SF2">
    <property type="entry name" value="DNA ENDONUCLEASE SMRA-RELATED"/>
    <property type="match status" value="1"/>
</dbReference>
<accession>A0A520MDL2</accession>
<organism evidence="2 3">
    <name type="scientific">SAR92 clade bacterium</name>
    <dbReference type="NCBI Taxonomy" id="2315479"/>
    <lineage>
        <taxon>Bacteria</taxon>
        <taxon>Pseudomonadati</taxon>
        <taxon>Pseudomonadota</taxon>
        <taxon>Gammaproteobacteria</taxon>
        <taxon>Cellvibrionales</taxon>
        <taxon>Porticoccaceae</taxon>
        <taxon>SAR92 clade</taxon>
    </lineage>
</organism>
<evidence type="ECO:0000313" key="3">
    <source>
        <dbReference type="Proteomes" id="UP000315889"/>
    </source>
</evidence>
<dbReference type="InterPro" id="IPR047688">
    <property type="entry name" value="Endonuc_SmrA"/>
</dbReference>
<sequence>MSPTDDKIKCSLDDSDESFSDLVGDGVRPLGANVSSHIVQTKEITPGIIERRKAAQREVVFDVNELDTASVIESVDPLAYLEYQKPGVQHGVYKNLRLGKYEIQSRLDLHRHTVEQARVALWRFVDDCHKHSVRCALITHGKGEGRQEPAKLKSCVNHWLRQLNEVLAFHSAQKQHGGVGSTYVLIKKDRSAKQKTSEKIDQSRRIKR</sequence>
<name>A0A520MDL2_9GAMM</name>
<keyword evidence="2" id="KW-0378">Hydrolase</keyword>
<gene>
    <name evidence="2" type="primary">smrA</name>
    <name evidence="2" type="ORF">EVB03_08385</name>
</gene>
<dbReference type="AlphaFoldDB" id="A0A520MDL2"/>
<keyword evidence="2" id="KW-0540">Nuclease</keyword>
<dbReference type="InterPro" id="IPR036063">
    <property type="entry name" value="Smr_dom_sf"/>
</dbReference>
<dbReference type="Proteomes" id="UP000315889">
    <property type="component" value="Unassembled WGS sequence"/>
</dbReference>
<dbReference type="PANTHER" id="PTHR35562">
    <property type="entry name" value="DNA ENDONUCLEASE SMRA-RELATED"/>
    <property type="match status" value="1"/>
</dbReference>
<dbReference type="SMART" id="SM00463">
    <property type="entry name" value="SMR"/>
    <property type="match status" value="1"/>
</dbReference>
<dbReference type="SUPFAM" id="SSF160443">
    <property type="entry name" value="SMR domain-like"/>
    <property type="match status" value="1"/>
</dbReference>
<dbReference type="InterPro" id="IPR002625">
    <property type="entry name" value="Smr_dom"/>
</dbReference>
<protein>
    <submittedName>
        <fullName evidence="2">DNA endonuclease SmrA</fullName>
    </submittedName>
</protein>
<evidence type="ECO:0000313" key="2">
    <source>
        <dbReference type="EMBL" id="RZO19285.1"/>
    </source>
</evidence>
<dbReference type="GO" id="GO:0004520">
    <property type="term" value="F:DNA endonuclease activity"/>
    <property type="evidence" value="ECO:0007669"/>
    <property type="project" value="TreeGrafter"/>
</dbReference>
<dbReference type="Gene3D" id="3.30.1370.110">
    <property type="match status" value="1"/>
</dbReference>
<comment type="caution">
    <text evidence="2">The sequence shown here is derived from an EMBL/GenBank/DDBJ whole genome shotgun (WGS) entry which is preliminary data.</text>
</comment>
<keyword evidence="2" id="KW-0255">Endonuclease</keyword>
<dbReference type="PROSITE" id="PS50828">
    <property type="entry name" value="SMR"/>
    <property type="match status" value="1"/>
</dbReference>
<evidence type="ECO:0000259" key="1">
    <source>
        <dbReference type="PROSITE" id="PS50828"/>
    </source>
</evidence>
<dbReference type="EMBL" id="SHBP01000014">
    <property type="protein sequence ID" value="RZO19285.1"/>
    <property type="molecule type" value="Genomic_DNA"/>
</dbReference>
<dbReference type="NCBIfam" id="NF033154">
    <property type="entry name" value="endonuc_SmrA"/>
    <property type="match status" value="1"/>
</dbReference>
<proteinExistence type="predicted"/>
<dbReference type="Pfam" id="PF01713">
    <property type="entry name" value="Smr"/>
    <property type="match status" value="1"/>
</dbReference>
<reference evidence="2 3" key="1">
    <citation type="submission" date="2019-02" db="EMBL/GenBank/DDBJ databases">
        <title>Prokaryotic population dynamics and viral predation in marine succession experiment using metagenomics: the confinement effect.</title>
        <authorList>
            <person name="Haro-Moreno J.M."/>
            <person name="Rodriguez-Valera F."/>
            <person name="Lopez-Perez M."/>
        </authorList>
    </citation>
    <scope>NUCLEOTIDE SEQUENCE [LARGE SCALE GENOMIC DNA]</scope>
    <source>
        <strain evidence="2">MED-G170</strain>
    </source>
</reference>
<feature type="domain" description="Smr" evidence="1">
    <location>
        <begin position="107"/>
        <end position="187"/>
    </location>
</feature>